<sequence>MKYKWIIFIPAVIFIYLLYASLLPFGGAAIYNIDVGADDLQGMAKLQGPVERISEPEEIDGITFRNLQAGRVYFNLKSPNLKDRGEVTVKVIFRDNFPEGQKLMVGAKNNDSPSYAWKELYVPFYEVLKEYPSIKIDNKQVITINAPAELSGLDDMPEGSVISANTDINLNPYVETIENTGSKNLSINVTLRGSHTFYTYVDDGALNLNLSKQDLNWNNGTDELKIEVYSDKDKLIGDGAIPDDGEQNKTNILGPVQKAAFSFSDLDKGVYRIELISGIDLLIREIEIDKGRLVVEGRLFVVGSNPAYFKSESAVPVEVYFKNPRNSTVSFQTYHAPGLQNITMKNGTAKTVDINRTSELFSLSLEQDETMSAFISEKGNVIIDSINYFSFTEDSYFTPKKFRVVSLKPDPGWVKDNVDYVILEYDFPEGNDWKTGRAGWNMNDLYIKDNTLSFSFNVPHLGREEFRNYTIPVDRIEIEVKTPPIWERIR</sequence>
<reference evidence="2 3" key="1">
    <citation type="journal article" date="2013" name="Nature">
        <title>Anaerobic oxidation of methane coupled to nitrate reduction in a novel archaeal lineage.</title>
        <authorList>
            <person name="Haroon M.F."/>
            <person name="Hu S."/>
            <person name="Shi Y."/>
            <person name="Imelfort M."/>
            <person name="Keller J."/>
            <person name="Hugenholtz P."/>
            <person name="Yuan Z."/>
            <person name="Tyson G.W."/>
        </authorList>
    </citation>
    <scope>NUCLEOTIDE SEQUENCE [LARGE SCALE GENOMIC DNA]</scope>
    <source>
        <strain evidence="2 3">ANME-2d</strain>
    </source>
</reference>
<evidence type="ECO:0000313" key="3">
    <source>
        <dbReference type="Proteomes" id="UP000027153"/>
    </source>
</evidence>
<keyword evidence="3" id="KW-1185">Reference proteome</keyword>
<dbReference type="RefSeq" id="WP_048092352.1">
    <property type="nucleotide sequence ID" value="NZ_JMIY01000007.1"/>
</dbReference>
<keyword evidence="1" id="KW-0472">Membrane</keyword>
<name>A0A062UZM0_9EURY</name>
<feature type="transmembrane region" description="Helical" evidence="1">
    <location>
        <begin position="7"/>
        <end position="31"/>
    </location>
</feature>
<proteinExistence type="predicted"/>
<dbReference type="Proteomes" id="UP000027153">
    <property type="component" value="Unassembled WGS sequence"/>
</dbReference>
<evidence type="ECO:0000256" key="1">
    <source>
        <dbReference type="SAM" id="Phobius"/>
    </source>
</evidence>
<keyword evidence="1" id="KW-1133">Transmembrane helix</keyword>
<accession>A0A062UZM0</accession>
<gene>
    <name evidence="2" type="ORF">ANME2D_02638</name>
</gene>
<dbReference type="AlphaFoldDB" id="A0A062UZM0"/>
<keyword evidence="1" id="KW-0812">Transmembrane</keyword>
<protein>
    <submittedName>
        <fullName evidence="2">Uncharacterized protein</fullName>
    </submittedName>
</protein>
<evidence type="ECO:0000313" key="2">
    <source>
        <dbReference type="EMBL" id="KCZ70617.1"/>
    </source>
</evidence>
<organism evidence="2 3">
    <name type="scientific">Candidatus Methanoperedens nitratireducens</name>
    <dbReference type="NCBI Taxonomy" id="1392998"/>
    <lineage>
        <taxon>Archaea</taxon>
        <taxon>Methanobacteriati</taxon>
        <taxon>Methanobacteriota</taxon>
        <taxon>Stenosarchaea group</taxon>
        <taxon>Methanomicrobia</taxon>
        <taxon>Methanosarcinales</taxon>
        <taxon>ANME-2 cluster</taxon>
        <taxon>Candidatus Methanoperedentaceae</taxon>
        <taxon>Candidatus Methanoperedens</taxon>
    </lineage>
</organism>
<dbReference type="EMBL" id="JMIY01000007">
    <property type="protein sequence ID" value="KCZ70617.1"/>
    <property type="molecule type" value="Genomic_DNA"/>
</dbReference>
<comment type="caution">
    <text evidence="2">The sequence shown here is derived from an EMBL/GenBank/DDBJ whole genome shotgun (WGS) entry which is preliminary data.</text>
</comment>